<comment type="similarity">
    <text evidence="1">Belongs to the SURF1 family.</text>
</comment>
<evidence type="ECO:0000256" key="1">
    <source>
        <dbReference type="RuleBase" id="RU363076"/>
    </source>
</evidence>
<name>A0A1R1L6P2_9MICC</name>
<keyword evidence="1" id="KW-1133">Transmembrane helix</keyword>
<dbReference type="GO" id="GO:0005886">
    <property type="term" value="C:plasma membrane"/>
    <property type="evidence" value="ECO:0007669"/>
    <property type="project" value="UniProtKB-SubCell"/>
</dbReference>
<feature type="compositionally biased region" description="Acidic residues" evidence="2">
    <location>
        <begin position="256"/>
        <end position="272"/>
    </location>
</feature>
<evidence type="ECO:0000313" key="4">
    <source>
        <dbReference type="Proteomes" id="UP000187085"/>
    </source>
</evidence>
<dbReference type="InterPro" id="IPR002994">
    <property type="entry name" value="Surf1/Shy1"/>
</dbReference>
<keyword evidence="4" id="KW-1185">Reference proteome</keyword>
<feature type="region of interest" description="Disordered" evidence="2">
    <location>
        <begin position="255"/>
        <end position="287"/>
    </location>
</feature>
<proteinExistence type="inferred from homology"/>
<dbReference type="PROSITE" id="PS50895">
    <property type="entry name" value="SURF1"/>
    <property type="match status" value="1"/>
</dbReference>
<dbReference type="RefSeq" id="WP_076705751.1">
    <property type="nucleotide sequence ID" value="NZ_MRDE01000081.1"/>
</dbReference>
<keyword evidence="1" id="KW-0812">Transmembrane</keyword>
<comment type="subcellular location">
    <subcellularLocation>
        <location evidence="1">Cell membrane</location>
        <topology evidence="1">Multi-pass membrane protein</topology>
    </subcellularLocation>
</comment>
<dbReference type="CDD" id="cd06662">
    <property type="entry name" value="SURF1"/>
    <property type="match status" value="1"/>
</dbReference>
<dbReference type="AlphaFoldDB" id="A0A1R1L6P2"/>
<reference evidence="3 4" key="1">
    <citation type="submission" date="2016-12" db="EMBL/GenBank/DDBJ databases">
        <title>Draft genome of Tersicoccus phoenicis 1P05MA.</title>
        <authorList>
            <person name="Nakajima Y."/>
            <person name="Yoshizawa S."/>
            <person name="Nakamura K."/>
            <person name="Ogura Y."/>
            <person name="Hayashi T."/>
            <person name="Kogure K."/>
        </authorList>
    </citation>
    <scope>NUCLEOTIDE SEQUENCE [LARGE SCALE GENOMIC DNA]</scope>
    <source>
        <strain evidence="3 4">1p05MA</strain>
    </source>
</reference>
<dbReference type="EMBL" id="MRDE01000081">
    <property type="protein sequence ID" value="OMH23089.1"/>
    <property type="molecule type" value="Genomic_DNA"/>
</dbReference>
<organism evidence="3 4">
    <name type="scientific">Tersicoccus phoenicis</name>
    <dbReference type="NCBI Taxonomy" id="554083"/>
    <lineage>
        <taxon>Bacteria</taxon>
        <taxon>Bacillati</taxon>
        <taxon>Actinomycetota</taxon>
        <taxon>Actinomycetes</taxon>
        <taxon>Micrococcales</taxon>
        <taxon>Micrococcaceae</taxon>
        <taxon>Tersicoccus</taxon>
    </lineage>
</organism>
<keyword evidence="1" id="KW-1003">Cell membrane</keyword>
<keyword evidence="1" id="KW-0472">Membrane</keyword>
<evidence type="ECO:0000256" key="2">
    <source>
        <dbReference type="SAM" id="MobiDB-lite"/>
    </source>
</evidence>
<protein>
    <recommendedName>
        <fullName evidence="1">SURF1-like protein</fullName>
    </recommendedName>
</protein>
<dbReference type="STRING" id="554083.BKD30_14610"/>
<sequence>MLRTALKPRWIAALLLALAVSSVFVLLSQWQFSRSSDAGPVPPAQTERVIPLVDVAPPGRELVTSEVDQRVSLTGRYLPGRRVVITDRLNNGDRGYWVVESFEVRGAPAVPGWGGAAAVIPVARGWVTDPAATVPTPTGTVALTGRLLPSEAPKTGATGPADQLGALSVAQLINRWDRPAWAGFVTVDSETRGGSEIGARAPGSGMRPIVTSPQPAGTPVNWLNIFYAIEWVVFAGFAVYLWWRLVADEHQRRLEAEEDDAHGWPGDEDDDPDGRYRAEAGPGGTAL</sequence>
<gene>
    <name evidence="3" type="ORF">BKD30_14610</name>
</gene>
<comment type="caution">
    <text evidence="1">Lacks conserved residue(s) required for the propagation of feature annotation.</text>
</comment>
<accession>A0A1R1L6P2</accession>
<dbReference type="OrthoDB" id="3266379at2"/>
<comment type="caution">
    <text evidence="3">The sequence shown here is derived from an EMBL/GenBank/DDBJ whole genome shotgun (WGS) entry which is preliminary data.</text>
</comment>
<evidence type="ECO:0000313" key="3">
    <source>
        <dbReference type="EMBL" id="OMH23089.1"/>
    </source>
</evidence>
<feature type="transmembrane region" description="Helical" evidence="1">
    <location>
        <begin position="222"/>
        <end position="243"/>
    </location>
</feature>
<dbReference type="Proteomes" id="UP000187085">
    <property type="component" value="Unassembled WGS sequence"/>
</dbReference>
<dbReference type="Pfam" id="PF02104">
    <property type="entry name" value="SURF1"/>
    <property type="match status" value="1"/>
</dbReference>